<dbReference type="AlphaFoldDB" id="A0A7N0RD71"/>
<evidence type="ECO:0000256" key="4">
    <source>
        <dbReference type="ARBA" id="ARBA00022692"/>
    </source>
</evidence>
<proteinExistence type="predicted"/>
<evidence type="ECO:0000256" key="1">
    <source>
        <dbReference type="ARBA" id="ARBA00004479"/>
    </source>
</evidence>
<evidence type="ECO:0000256" key="14">
    <source>
        <dbReference type="SAM" id="SignalP"/>
    </source>
</evidence>
<dbReference type="Pfam" id="PF13947">
    <property type="entry name" value="GUB_WAK_bind"/>
    <property type="match status" value="1"/>
</dbReference>
<keyword evidence="11" id="KW-0325">Glycoprotein</keyword>
<evidence type="ECO:0000256" key="8">
    <source>
        <dbReference type="ARBA" id="ARBA00022840"/>
    </source>
</evidence>
<dbReference type="EnsemblPlants" id="Kaladp0008s0590.1.v1.1">
    <property type="protein sequence ID" value="Kaladp0008s0590.1.v1.1"/>
    <property type="gene ID" value="Kaladp0008s0590.v1.1"/>
</dbReference>
<feature type="binding site" evidence="12">
    <location>
        <position position="361"/>
    </location>
    <ligand>
        <name>ATP</name>
        <dbReference type="ChEBI" id="CHEBI:30616"/>
    </ligand>
</feature>
<dbReference type="InterPro" id="IPR025287">
    <property type="entry name" value="WAK_GUB"/>
</dbReference>
<dbReference type="Gramene" id="Kaladp0008s0590.1.v1.1">
    <property type="protein sequence ID" value="Kaladp0008s0590.1.v1.1"/>
    <property type="gene ID" value="Kaladp0008s0590.v1.1"/>
</dbReference>
<keyword evidence="10 13" id="KW-0472">Membrane</keyword>
<feature type="transmembrane region" description="Helical" evidence="13">
    <location>
        <begin position="273"/>
        <end position="295"/>
    </location>
</feature>
<dbReference type="InterPro" id="IPR017441">
    <property type="entry name" value="Protein_kinase_ATP_BS"/>
</dbReference>
<dbReference type="FunFam" id="3.30.200.20:FF:000178">
    <property type="entry name" value="serine/threonine-protein kinase PBS1-like"/>
    <property type="match status" value="1"/>
</dbReference>
<dbReference type="CDD" id="cd14066">
    <property type="entry name" value="STKc_IRAK"/>
    <property type="match status" value="1"/>
</dbReference>
<dbReference type="Gene3D" id="3.30.200.20">
    <property type="entry name" value="Phosphorylase Kinase, domain 1"/>
    <property type="match status" value="1"/>
</dbReference>
<evidence type="ECO:0000256" key="7">
    <source>
        <dbReference type="ARBA" id="ARBA00022777"/>
    </source>
</evidence>
<accession>A0A7N0RD71</accession>
<dbReference type="GO" id="GO:0016020">
    <property type="term" value="C:membrane"/>
    <property type="evidence" value="ECO:0007669"/>
    <property type="project" value="UniProtKB-SubCell"/>
</dbReference>
<dbReference type="Pfam" id="PF00069">
    <property type="entry name" value="Pkinase"/>
    <property type="match status" value="1"/>
</dbReference>
<evidence type="ECO:0000256" key="5">
    <source>
        <dbReference type="ARBA" id="ARBA00022729"/>
    </source>
</evidence>
<dbReference type="SUPFAM" id="SSF56112">
    <property type="entry name" value="Protein kinase-like (PK-like)"/>
    <property type="match status" value="1"/>
</dbReference>
<keyword evidence="17" id="KW-1185">Reference proteome</keyword>
<dbReference type="InterPro" id="IPR011009">
    <property type="entry name" value="Kinase-like_dom_sf"/>
</dbReference>
<dbReference type="InterPro" id="IPR045874">
    <property type="entry name" value="LRK10/LRL21-25-like"/>
</dbReference>
<evidence type="ECO:0000256" key="10">
    <source>
        <dbReference type="ARBA" id="ARBA00023136"/>
    </source>
</evidence>
<feature type="domain" description="Protein kinase" evidence="15">
    <location>
        <begin position="333"/>
        <end position="631"/>
    </location>
</feature>
<keyword evidence="6 12" id="KW-0547">Nucleotide-binding</keyword>
<dbReference type="PROSITE" id="PS00107">
    <property type="entry name" value="PROTEIN_KINASE_ATP"/>
    <property type="match status" value="1"/>
</dbReference>
<keyword evidence="2" id="KW-0723">Serine/threonine-protein kinase</keyword>
<dbReference type="InterPro" id="IPR008271">
    <property type="entry name" value="Ser/Thr_kinase_AS"/>
</dbReference>
<sequence length="662" mass="74846">MSTLLLLLLLLLLLVLVLQVPAANAADFCGNINVSCPFTVSNEKPSNCRRTHRLVCQNNSDDTQTLLFPLLEGALYLVQAINYSTSTLRLSDPGIQKSNCSSLPLYPIQSSNFTNLNPLEMSFYDAGGAAFFSCDTPAPPGLRFVNRSSCVDAAAVSGRRYQYVSVDTRWNAATDMPNGCRVDSMTLILPHYYDYNQSSTISSVYEILGDGFEVSFYDFVDDRSLREQIRDLLVSLVNGILWQLAPKFFLAIKYSISEHYSPHEMIIEFLEHLAFFHVLLRLLPGIACGILIFVYKYPRRHSSLFYFIEDYLQRNNNMNPIRYSYSQIKTMTHNFRDKLGQGGYGSVYKGKLRSGHLVAVKVLGKSKAYGQDFINEVGTIGRIHHVNVVNLVGFCAQGEKRALVYEFMPNGSLDKYIISHEEQQEEGSQHPLSYKQIHEISLGVARGIDYLHRGCDMQILHFDIKPHNILLDENFVPKVSDFGLAKLYPTENNTVSLTAVRGTMGYMAPELFYKNIGGVSFKADVYSFGMMLIEIASRRRNRRKAFMRNSSQAFLPTWVYDQLHEQQDDDIETGPDADASSEEEISLAKKMMIVGLWCVQLKPSARPSMHRVVEMLEGDIQLLQIPPKPFMSPHDLQPDEEQVIDIRIDSTPPTLTLSYSGR</sequence>
<name>A0A7N0RD71_KALFE</name>
<evidence type="ECO:0000256" key="2">
    <source>
        <dbReference type="ARBA" id="ARBA00022527"/>
    </source>
</evidence>
<evidence type="ECO:0000256" key="13">
    <source>
        <dbReference type="SAM" id="Phobius"/>
    </source>
</evidence>
<evidence type="ECO:0000313" key="16">
    <source>
        <dbReference type="EnsemblPlants" id="Kaladp0008s0590.1.v1.1"/>
    </source>
</evidence>
<evidence type="ECO:0000259" key="15">
    <source>
        <dbReference type="PROSITE" id="PS50011"/>
    </source>
</evidence>
<dbReference type="PANTHER" id="PTHR27009">
    <property type="entry name" value="RUST RESISTANCE KINASE LR10-RELATED"/>
    <property type="match status" value="1"/>
</dbReference>
<evidence type="ECO:0000313" key="17">
    <source>
        <dbReference type="Proteomes" id="UP000594263"/>
    </source>
</evidence>
<keyword evidence="5 14" id="KW-0732">Signal</keyword>
<evidence type="ECO:0000256" key="6">
    <source>
        <dbReference type="ARBA" id="ARBA00022741"/>
    </source>
</evidence>
<keyword evidence="8 12" id="KW-0067">ATP-binding</keyword>
<dbReference type="GO" id="GO:0004674">
    <property type="term" value="F:protein serine/threonine kinase activity"/>
    <property type="evidence" value="ECO:0007669"/>
    <property type="project" value="UniProtKB-KW"/>
</dbReference>
<keyword evidence="4 13" id="KW-0812">Transmembrane</keyword>
<dbReference type="FunFam" id="1.10.510.10:FF:000590">
    <property type="entry name" value="PR5-like receptor kinase"/>
    <property type="match status" value="1"/>
</dbReference>
<organism evidence="16 17">
    <name type="scientific">Kalanchoe fedtschenkoi</name>
    <name type="common">Lavender scallops</name>
    <name type="synonym">South American air plant</name>
    <dbReference type="NCBI Taxonomy" id="63787"/>
    <lineage>
        <taxon>Eukaryota</taxon>
        <taxon>Viridiplantae</taxon>
        <taxon>Streptophyta</taxon>
        <taxon>Embryophyta</taxon>
        <taxon>Tracheophyta</taxon>
        <taxon>Spermatophyta</taxon>
        <taxon>Magnoliopsida</taxon>
        <taxon>eudicotyledons</taxon>
        <taxon>Gunneridae</taxon>
        <taxon>Pentapetalae</taxon>
        <taxon>Saxifragales</taxon>
        <taxon>Crassulaceae</taxon>
        <taxon>Kalanchoe</taxon>
    </lineage>
</organism>
<dbReference type="PROSITE" id="PS00108">
    <property type="entry name" value="PROTEIN_KINASE_ST"/>
    <property type="match status" value="1"/>
</dbReference>
<evidence type="ECO:0000256" key="12">
    <source>
        <dbReference type="PROSITE-ProRule" id="PRU10141"/>
    </source>
</evidence>
<dbReference type="GO" id="GO:0030247">
    <property type="term" value="F:polysaccharide binding"/>
    <property type="evidence" value="ECO:0007669"/>
    <property type="project" value="InterPro"/>
</dbReference>
<feature type="chain" id="PRO_5029812381" description="Protein kinase domain-containing protein" evidence="14">
    <location>
        <begin position="26"/>
        <end position="662"/>
    </location>
</feature>
<reference evidence="16" key="1">
    <citation type="submission" date="2021-01" db="UniProtKB">
        <authorList>
            <consortium name="EnsemblPlants"/>
        </authorList>
    </citation>
    <scope>IDENTIFICATION</scope>
</reference>
<keyword evidence="7" id="KW-0418">Kinase</keyword>
<keyword evidence="9 13" id="KW-1133">Transmembrane helix</keyword>
<protein>
    <recommendedName>
        <fullName evidence="15">Protein kinase domain-containing protein</fullName>
    </recommendedName>
</protein>
<evidence type="ECO:0000256" key="11">
    <source>
        <dbReference type="ARBA" id="ARBA00023180"/>
    </source>
</evidence>
<dbReference type="PROSITE" id="PS50011">
    <property type="entry name" value="PROTEIN_KINASE_DOM"/>
    <property type="match status" value="1"/>
</dbReference>
<feature type="signal peptide" evidence="14">
    <location>
        <begin position="1"/>
        <end position="25"/>
    </location>
</feature>
<evidence type="ECO:0000256" key="9">
    <source>
        <dbReference type="ARBA" id="ARBA00022989"/>
    </source>
</evidence>
<evidence type="ECO:0000256" key="3">
    <source>
        <dbReference type="ARBA" id="ARBA00022679"/>
    </source>
</evidence>
<keyword evidence="3" id="KW-0808">Transferase</keyword>
<dbReference type="Gene3D" id="1.10.510.10">
    <property type="entry name" value="Transferase(Phosphotransferase) domain 1"/>
    <property type="match status" value="1"/>
</dbReference>
<dbReference type="GO" id="GO:0005524">
    <property type="term" value="F:ATP binding"/>
    <property type="evidence" value="ECO:0007669"/>
    <property type="project" value="UniProtKB-UniRule"/>
</dbReference>
<dbReference type="InterPro" id="IPR000719">
    <property type="entry name" value="Prot_kinase_dom"/>
</dbReference>
<dbReference type="Proteomes" id="UP000594263">
    <property type="component" value="Unplaced"/>
</dbReference>
<comment type="subcellular location">
    <subcellularLocation>
        <location evidence="1">Membrane</location>
        <topology evidence="1">Single-pass type I membrane protein</topology>
    </subcellularLocation>
</comment>
<dbReference type="SMART" id="SM00220">
    <property type="entry name" value="S_TKc"/>
    <property type="match status" value="1"/>
</dbReference>